<sequence>MSSSRSNRVLVVLRGNSGSGKSSVAREVRLRYGHRDLAIVSQDVVRRQILREKDVPGGANIDLLDTIARWSLHRGYHVLLEGILDSGRYGAMLETLVRDHTGPAFMYYLDIPLAETLRRHDTRPQRHEFSAQDMTSWYRAHDLLPGAGETVIKADQSLDATVAQIQEDTGLRTPITGRIP</sequence>
<keyword evidence="1" id="KW-0418">Kinase</keyword>
<dbReference type="Pfam" id="PF13671">
    <property type="entry name" value="AAA_33"/>
    <property type="match status" value="1"/>
</dbReference>
<keyword evidence="2" id="KW-1185">Reference proteome</keyword>
<accession>A0ABS3S7F1</accession>
<evidence type="ECO:0000313" key="2">
    <source>
        <dbReference type="Proteomes" id="UP000680206"/>
    </source>
</evidence>
<dbReference type="Gene3D" id="3.40.50.300">
    <property type="entry name" value="P-loop containing nucleotide triphosphate hydrolases"/>
    <property type="match status" value="1"/>
</dbReference>
<gene>
    <name evidence="1" type="ORF">J4709_45920</name>
</gene>
<proteinExistence type="predicted"/>
<evidence type="ECO:0000313" key="1">
    <source>
        <dbReference type="EMBL" id="MBO2464927.1"/>
    </source>
</evidence>
<protein>
    <submittedName>
        <fullName evidence="1">Kinase</fullName>
    </submittedName>
</protein>
<dbReference type="EMBL" id="JAGEPF010000040">
    <property type="protein sequence ID" value="MBO2464927.1"/>
    <property type="molecule type" value="Genomic_DNA"/>
</dbReference>
<comment type="caution">
    <text evidence="1">The sequence shown here is derived from an EMBL/GenBank/DDBJ whole genome shotgun (WGS) entry which is preliminary data.</text>
</comment>
<reference evidence="1 2" key="1">
    <citation type="submission" date="2021-03" db="EMBL/GenBank/DDBJ databases">
        <title>Actinomadura violae sp. nov., isolated from lichen in Thailand.</title>
        <authorList>
            <person name="Kanchanasin P."/>
            <person name="Saeng-In P."/>
            <person name="Phongsopitanun W."/>
            <person name="Yuki M."/>
            <person name="Kudo T."/>
            <person name="Ohkuma M."/>
            <person name="Tanasupawat S."/>
        </authorList>
    </citation>
    <scope>NUCLEOTIDE SEQUENCE [LARGE SCALE GENOMIC DNA]</scope>
    <source>
        <strain evidence="1 2">LCR2-06</strain>
    </source>
</reference>
<name>A0ABS3S7F1_9ACTN</name>
<dbReference type="InterPro" id="IPR027417">
    <property type="entry name" value="P-loop_NTPase"/>
</dbReference>
<dbReference type="GO" id="GO:0016301">
    <property type="term" value="F:kinase activity"/>
    <property type="evidence" value="ECO:0007669"/>
    <property type="project" value="UniProtKB-KW"/>
</dbReference>
<dbReference type="Proteomes" id="UP000680206">
    <property type="component" value="Unassembled WGS sequence"/>
</dbReference>
<organism evidence="1 2">
    <name type="scientific">Actinomadura violacea</name>
    <dbReference type="NCBI Taxonomy" id="2819934"/>
    <lineage>
        <taxon>Bacteria</taxon>
        <taxon>Bacillati</taxon>
        <taxon>Actinomycetota</taxon>
        <taxon>Actinomycetes</taxon>
        <taxon>Streptosporangiales</taxon>
        <taxon>Thermomonosporaceae</taxon>
        <taxon>Actinomadura</taxon>
    </lineage>
</organism>
<keyword evidence="1" id="KW-0808">Transferase</keyword>
<dbReference type="SUPFAM" id="SSF52540">
    <property type="entry name" value="P-loop containing nucleoside triphosphate hydrolases"/>
    <property type="match status" value="1"/>
</dbReference>